<keyword evidence="3" id="KW-0808">Transferase</keyword>
<keyword evidence="9" id="KW-0696">RNA-directed RNA polymerase</keyword>
<evidence type="ECO:0000256" key="7">
    <source>
        <dbReference type="SAM" id="MobiDB-lite"/>
    </source>
</evidence>
<protein>
    <recommendedName>
        <fullName evidence="2">RNA-directed RNA polymerase L</fullName>
        <ecNumber evidence="1">2.7.7.48</ecNumber>
    </recommendedName>
    <alternativeName>
        <fullName evidence="4">Large structural protein</fullName>
    </alternativeName>
    <alternativeName>
        <fullName evidence="6">Replicase</fullName>
    </alternativeName>
    <alternativeName>
        <fullName evidence="5">Transcriptase</fullName>
    </alternativeName>
</protein>
<organism evidence="9">
    <name type="scientific">Miglotas virus</name>
    <dbReference type="NCBI Taxonomy" id="2800927"/>
    <lineage>
        <taxon>Viruses</taxon>
        <taxon>Riboviria</taxon>
        <taxon>Orthornavirae</taxon>
        <taxon>Negarnaviricota</taxon>
        <taxon>Polyploviricotina</taxon>
        <taxon>Bunyaviricetes</taxon>
        <taxon>Elliovirales</taxon>
        <taxon>Phasmaviridae</taxon>
        <taxon>Orthophasmavirus</taxon>
        <taxon>Orthophasmavirus miglotalis</taxon>
        <taxon>Orthophasmavirus miglotasense</taxon>
    </lineage>
</organism>
<dbReference type="InterPro" id="IPR007099">
    <property type="entry name" value="RNA-dir_pol_NSvirus"/>
</dbReference>
<feature type="region of interest" description="Disordered" evidence="7">
    <location>
        <begin position="1"/>
        <end position="32"/>
    </location>
</feature>
<reference evidence="9" key="1">
    <citation type="journal article" date="2020" name="bioRxiv">
        <title>Single mosquito metatranscriptomics identifies vectors, emerging pathogens and reservoirs in one assay.</title>
        <authorList>
            <person name="Batson J."/>
            <person name="Dudas G."/>
            <person name="Haas-Stapleton E."/>
            <person name="Kistler A.L."/>
            <person name="Li L.M."/>
            <person name="Logan P."/>
            <person name="Ratnasiri K."/>
            <person name="Retallack H."/>
        </authorList>
    </citation>
    <scope>NUCLEOTIDE SEQUENCE</scope>
    <source>
        <strain evidence="9">CMS002_028e_WVAL</strain>
    </source>
</reference>
<accession>A0A894KCU3</accession>
<evidence type="ECO:0000256" key="5">
    <source>
        <dbReference type="ARBA" id="ARBA00030436"/>
    </source>
</evidence>
<dbReference type="EMBL" id="MW434700">
    <property type="protein sequence ID" value="QRW41769.1"/>
    <property type="molecule type" value="Genomic_RNA"/>
</dbReference>
<keyword evidence="9" id="KW-0548">Nucleotidyltransferase</keyword>
<dbReference type="PROSITE" id="PS50525">
    <property type="entry name" value="RDRP_SSRNA_NEG_SEG"/>
    <property type="match status" value="1"/>
</dbReference>
<sequence length="2090" mass="238802">MEQLFKHVGKADRHDPKTQHTPASRAADMDTANGIPKQTIVQIARDLQNADELSPESAYSFVHSLTEARHDLWYEAIYSNLHNRWRTLGAETKVHDFFRLVLKIDNVPARMFNQTPDIMLYDPESNEVALGDIAVTRAEANVTAIKHEKYLHVKEEILKYGYAVIHEDFIVREDLANIRRLIQRYKNMTILAVSFSGSSTIRFTETATHLITDCLRKCTDMTVYHKIVEKSQRTKEEKMNVHEFFDPEYMSKVPDYTPHRTEAELIQMIKDKTDELGGARYYDSDMDMINKAFDGIIESNRGKRVMAPKSVLKICDNSHDYTETTDHLLISSYIEDLIQDDSSDVRDYIISMLPTMPQVKLMKDMPSNFKRSDLKSSKEHKMAGVGGRYQYKRRRMYTNPICVEFETQITKGSGKKCTPNIKKEPRTIDMDQLNVFKSLTDIQINYYGSKSNKPTFLSDDWDSYNKNEEDNTRQDRQVYNYVKATNGAQLCHSLSGLFSRLTHMSTFQGSYDNVYCPPNGSFIAMIPSEHAPVNSSNCDMPFIFITRTKLGCPLDHVEYEHRYVGSNYIYYISKLCRLNVKKISCWENAGYRLVASASYLLTKCEALMSIKEKLVGMLTMMVIDIHQKVSEYLDLLKYISFMPFSELNMLPKLISDKCNLLMKTRMDAWMFQQLRSFVIELGKTDKLEAEKPVLQLHNGKITKDSLGISVKLPSFIDQNVRHNKPSEFIEEISMIYTSRPKHLYGSQFLDESTTQTAKWNLEFDDEKEKFLGWASGHDVGPYPFDAKFCYSSDVIHYATLELMKTMSATSIKMENDLYRSQYLDYLHTNCSLRGCTKDPDQRSSSTDIHTTSIDACFKFYKKINYSEKESRAVSVAQSFLASGEKMEFSMSEKDQRGGGRPIATPTLGAKALLMAVEKPEAVMGKYMPNNIIVAGKNKLKEQYEAYTSCASDGARSGLTKIYQLTEDQTKYSENDNPTKYIPYIKTNTTMPDHVRNIQIAGVNSMMTRHHLVKRLPKEINETPDLRKEVIQDNLRNGVVARIGWPQGMYNYISTSVHCAADIWITKAYKIAYPNDKILTRGLVHSDDSWVTVCCDHVDTFKRFSLFRTLAKKMFCLKINEKKLWGGKYLGELVSNYNLNGNVHLSTGKVIANGLSNLTYQNWPIDVSNQISTLQQAYRQGATLGNLILLSTVLRQQIFSSYTITGYQRAHLHHLPIELGGYPSCSVFSLAVCGVHAHSSDIHRMMTTAATDDTQGPIDIITAACYMSITKHETPGYTADLVDAADFLAIELPDRGEVFSAVRHLMPKSRKISKALETIYETVANFPSDGLALIVTRPNTLAESLGHYGELVSNKLFSLASEHYTQSARRLAISQTMQSKGKVVRIGENPPMTFNEAYVVLLRTASPNAMKATAINAFKPHNDVVTACDIIVRTATLEATDKKKGGVINRMPEIENAFRTISPMQDVLLYIIDDKTGTKHFMKYSSDKTSITTVKNDMNAIISRFKHYFSYFEPKQACQLIMQAKMSTMKERAWVQPKVNTDTLSCFLEDLYGKTINSSQNYKVRSDRGYNTILTESADVVQTIYGCLVLNSIYYKKFQILKFKDKDVEDVLDDIDPANLDNNSKLKLATCQFLVNNNREYLDNFVKNEKFASKWIRTQRHHNGRYSGDWEAVFMCGSTVCSVRSINTIVTITVNKLDLRHILKGMRLFVAKCFSQHSYEYDSAWWTSRAWNSNTQPDPNATAYLCSFNSYNTSIRSEPSERYINIKVNPNLQFSDITDFQLPDDYSISDGLRVVNAITHHVDGTETSHRVGNVFQSFSIPFYEHVDLRHEYIDGFSNIDLLKSRVIEDITLSRPLSISKSDLIKLLDKCVELPMASTLWNTFVNIDRKTVGVNRNIPPIVDPGIPEIHVVEMDVETMSGAGVVDVAMTTDVESLESIATEYEVNKVRGAFLLHSPRNFLRLLCSCLHPGIQQSHILDFIYGMVHDVNLFKWMRDIHDDVSIFYDISDMISQKEMYVDYPKELFYFLYGNNMDLTKTWECVNRHVMTQRMRNMQRVSDYKPMLDCFVHALDDSFFGNAVFVKPQTAFDMLQ</sequence>
<evidence type="ECO:0000259" key="8">
    <source>
        <dbReference type="PROSITE" id="PS50525"/>
    </source>
</evidence>
<feature type="compositionally biased region" description="Basic and acidic residues" evidence="7">
    <location>
        <begin position="9"/>
        <end position="18"/>
    </location>
</feature>
<evidence type="ECO:0000256" key="1">
    <source>
        <dbReference type="ARBA" id="ARBA00012494"/>
    </source>
</evidence>
<evidence type="ECO:0000256" key="3">
    <source>
        <dbReference type="ARBA" id="ARBA00022679"/>
    </source>
</evidence>
<evidence type="ECO:0000256" key="2">
    <source>
        <dbReference type="ARBA" id="ARBA00018602"/>
    </source>
</evidence>
<dbReference type="EC" id="2.7.7.48" evidence="1"/>
<dbReference type="GO" id="GO:0003968">
    <property type="term" value="F:RNA-directed RNA polymerase activity"/>
    <property type="evidence" value="ECO:0007669"/>
    <property type="project" value="UniProtKB-KW"/>
</dbReference>
<dbReference type="GO" id="GO:0039694">
    <property type="term" value="P:viral RNA genome replication"/>
    <property type="evidence" value="ECO:0007669"/>
    <property type="project" value="InterPro"/>
</dbReference>
<evidence type="ECO:0000256" key="4">
    <source>
        <dbReference type="ARBA" id="ARBA00030285"/>
    </source>
</evidence>
<feature type="domain" description="RdRp catalytic" evidence="8">
    <location>
        <begin position="949"/>
        <end position="1124"/>
    </location>
</feature>
<evidence type="ECO:0000313" key="9">
    <source>
        <dbReference type="EMBL" id="QRW41769.1"/>
    </source>
</evidence>
<proteinExistence type="predicted"/>
<evidence type="ECO:0000256" key="6">
    <source>
        <dbReference type="ARBA" id="ARBA00031012"/>
    </source>
</evidence>
<name>A0A894KCU3_9VIRU</name>